<feature type="non-terminal residue" evidence="2">
    <location>
        <position position="1"/>
    </location>
</feature>
<feature type="compositionally biased region" description="Basic and acidic residues" evidence="1">
    <location>
        <begin position="70"/>
        <end position="79"/>
    </location>
</feature>
<comment type="caution">
    <text evidence="2">The sequence shown here is derived from an EMBL/GenBank/DDBJ whole genome shotgun (WGS) entry which is preliminary data.</text>
</comment>
<reference evidence="2" key="1">
    <citation type="journal article" date="2021" name="Nat. Commun.">
        <title>Genetic determinants of endophytism in the Arabidopsis root mycobiome.</title>
        <authorList>
            <person name="Mesny F."/>
            <person name="Miyauchi S."/>
            <person name="Thiergart T."/>
            <person name="Pickel B."/>
            <person name="Atanasova L."/>
            <person name="Karlsson M."/>
            <person name="Huettel B."/>
            <person name="Barry K.W."/>
            <person name="Haridas S."/>
            <person name="Chen C."/>
            <person name="Bauer D."/>
            <person name="Andreopoulos W."/>
            <person name="Pangilinan J."/>
            <person name="LaButti K."/>
            <person name="Riley R."/>
            <person name="Lipzen A."/>
            <person name="Clum A."/>
            <person name="Drula E."/>
            <person name="Henrissat B."/>
            <person name="Kohler A."/>
            <person name="Grigoriev I.V."/>
            <person name="Martin F.M."/>
            <person name="Hacquard S."/>
        </authorList>
    </citation>
    <scope>NUCLEOTIDE SEQUENCE</scope>
    <source>
        <strain evidence="2">MPI-CAGE-AT-0147</strain>
    </source>
</reference>
<accession>A0A9P9IAN2</accession>
<keyword evidence="3" id="KW-1185">Reference proteome</keyword>
<dbReference type="OrthoDB" id="5584477at2759"/>
<dbReference type="AlphaFoldDB" id="A0A9P9IAN2"/>
<dbReference type="Proteomes" id="UP000738349">
    <property type="component" value="Unassembled WGS sequence"/>
</dbReference>
<sequence>FDDGWSGWPEDAKQDDVLSWFADLSEKLAAFAEGNKSTPTLQRRPLAKPNEPIDSSIGKRKMDVGFVNDPEAREDSRCH</sequence>
<feature type="region of interest" description="Disordered" evidence="1">
    <location>
        <begin position="34"/>
        <end position="79"/>
    </location>
</feature>
<gene>
    <name evidence="2" type="ORF">EDB81DRAFT_670616</name>
</gene>
<evidence type="ECO:0000313" key="2">
    <source>
        <dbReference type="EMBL" id="KAH7112729.1"/>
    </source>
</evidence>
<dbReference type="EMBL" id="JAGMUV010000037">
    <property type="protein sequence ID" value="KAH7112729.1"/>
    <property type="molecule type" value="Genomic_DNA"/>
</dbReference>
<protein>
    <submittedName>
        <fullName evidence="2">Uncharacterized protein</fullName>
    </submittedName>
</protein>
<proteinExistence type="predicted"/>
<evidence type="ECO:0000313" key="3">
    <source>
        <dbReference type="Proteomes" id="UP000738349"/>
    </source>
</evidence>
<evidence type="ECO:0000256" key="1">
    <source>
        <dbReference type="SAM" id="MobiDB-lite"/>
    </source>
</evidence>
<organism evidence="2 3">
    <name type="scientific">Dactylonectria macrodidyma</name>
    <dbReference type="NCBI Taxonomy" id="307937"/>
    <lineage>
        <taxon>Eukaryota</taxon>
        <taxon>Fungi</taxon>
        <taxon>Dikarya</taxon>
        <taxon>Ascomycota</taxon>
        <taxon>Pezizomycotina</taxon>
        <taxon>Sordariomycetes</taxon>
        <taxon>Hypocreomycetidae</taxon>
        <taxon>Hypocreales</taxon>
        <taxon>Nectriaceae</taxon>
        <taxon>Dactylonectria</taxon>
    </lineage>
</organism>
<name>A0A9P9IAN2_9HYPO</name>